<keyword evidence="1" id="KW-0472">Membrane</keyword>
<feature type="transmembrane region" description="Helical" evidence="1">
    <location>
        <begin position="31"/>
        <end position="55"/>
    </location>
</feature>
<dbReference type="EMBL" id="JANPWB010000014">
    <property type="protein sequence ID" value="KAJ1095022.1"/>
    <property type="molecule type" value="Genomic_DNA"/>
</dbReference>
<evidence type="ECO:0000313" key="2">
    <source>
        <dbReference type="EMBL" id="KAJ1095022.1"/>
    </source>
</evidence>
<organism evidence="2 3">
    <name type="scientific">Pleurodeles waltl</name>
    <name type="common">Iberian ribbed newt</name>
    <dbReference type="NCBI Taxonomy" id="8319"/>
    <lineage>
        <taxon>Eukaryota</taxon>
        <taxon>Metazoa</taxon>
        <taxon>Chordata</taxon>
        <taxon>Craniata</taxon>
        <taxon>Vertebrata</taxon>
        <taxon>Euteleostomi</taxon>
        <taxon>Amphibia</taxon>
        <taxon>Batrachia</taxon>
        <taxon>Caudata</taxon>
        <taxon>Salamandroidea</taxon>
        <taxon>Salamandridae</taxon>
        <taxon>Pleurodelinae</taxon>
        <taxon>Pleurodeles</taxon>
    </lineage>
</organism>
<accession>A0AAV7LU55</accession>
<protein>
    <submittedName>
        <fullName evidence="2">Uncharacterized protein</fullName>
    </submittedName>
</protein>
<evidence type="ECO:0000313" key="3">
    <source>
        <dbReference type="Proteomes" id="UP001066276"/>
    </source>
</evidence>
<keyword evidence="1" id="KW-0812">Transmembrane</keyword>
<keyword evidence="3" id="KW-1185">Reference proteome</keyword>
<name>A0AAV7LU55_PLEWA</name>
<proteinExistence type="predicted"/>
<comment type="caution">
    <text evidence="2">The sequence shown here is derived from an EMBL/GenBank/DDBJ whole genome shotgun (WGS) entry which is preliminary data.</text>
</comment>
<sequence length="71" mass="7236">MDPKASRKKSLPAACGEYNAMKRGVQKRPDALGPGATAAAALLLLSLCLTVPSPFLGRSQSVPSPFPGGQG</sequence>
<gene>
    <name evidence="2" type="ORF">NDU88_000193</name>
</gene>
<keyword evidence="1" id="KW-1133">Transmembrane helix</keyword>
<evidence type="ECO:0000256" key="1">
    <source>
        <dbReference type="SAM" id="Phobius"/>
    </source>
</evidence>
<dbReference type="AlphaFoldDB" id="A0AAV7LU55"/>
<reference evidence="2" key="1">
    <citation type="journal article" date="2022" name="bioRxiv">
        <title>Sequencing and chromosome-scale assembly of the giantPleurodeles waltlgenome.</title>
        <authorList>
            <person name="Brown T."/>
            <person name="Elewa A."/>
            <person name="Iarovenko S."/>
            <person name="Subramanian E."/>
            <person name="Araus A.J."/>
            <person name="Petzold A."/>
            <person name="Susuki M."/>
            <person name="Suzuki K.-i.T."/>
            <person name="Hayashi T."/>
            <person name="Toyoda A."/>
            <person name="Oliveira C."/>
            <person name="Osipova E."/>
            <person name="Leigh N.D."/>
            <person name="Simon A."/>
            <person name="Yun M.H."/>
        </authorList>
    </citation>
    <scope>NUCLEOTIDE SEQUENCE</scope>
    <source>
        <strain evidence="2">20211129_DDA</strain>
        <tissue evidence="2">Liver</tissue>
    </source>
</reference>
<dbReference type="Proteomes" id="UP001066276">
    <property type="component" value="Chromosome 10"/>
</dbReference>